<dbReference type="KEGG" id="mlil:QLS71_000445"/>
<proteinExistence type="predicted"/>
<keyword evidence="2" id="KW-1185">Reference proteome</keyword>
<gene>
    <name evidence="1" type="ORF">QLS71_000445</name>
</gene>
<sequence length="93" mass="10537">MKAVITIIIITLFLGCKTMEETNKYTITKIEQGKDGQTLYLKDSKNNVYTTVISIPNGNFVKVEEGNKIKLEIIKMIETYPPILVSKSIEIIK</sequence>
<dbReference type="Proteomes" id="UP001224325">
    <property type="component" value="Chromosome"/>
</dbReference>
<name>A0AAU7EG45_9FLAO</name>
<accession>A0AAU7EG45</accession>
<reference evidence="1" key="1">
    <citation type="submission" date="2024-04" db="EMBL/GenBank/DDBJ databases">
        <title>Mariniflexile litorale, isolated from the shallow sediments of the Sea of Japan.</title>
        <authorList>
            <person name="Romanenko L."/>
            <person name="Isaeva M."/>
        </authorList>
    </citation>
    <scope>NUCLEOTIDE SEQUENCE [LARGE SCALE GENOMIC DNA]</scope>
    <source>
        <strain evidence="1">KMM 9835</strain>
    </source>
</reference>
<organism evidence="1 2">
    <name type="scientific">Mariniflexile litorale</name>
    <dbReference type="NCBI Taxonomy" id="3045158"/>
    <lineage>
        <taxon>Bacteria</taxon>
        <taxon>Pseudomonadati</taxon>
        <taxon>Bacteroidota</taxon>
        <taxon>Flavobacteriia</taxon>
        <taxon>Flavobacteriales</taxon>
        <taxon>Flavobacteriaceae</taxon>
        <taxon>Mariniflexile</taxon>
    </lineage>
</organism>
<evidence type="ECO:0000313" key="2">
    <source>
        <dbReference type="Proteomes" id="UP001224325"/>
    </source>
</evidence>
<evidence type="ECO:0000313" key="1">
    <source>
        <dbReference type="EMBL" id="XBL14506.1"/>
    </source>
</evidence>
<dbReference type="RefSeq" id="WP_308992431.1">
    <property type="nucleotide sequence ID" value="NZ_CP155618.1"/>
</dbReference>
<dbReference type="EMBL" id="CP155618">
    <property type="protein sequence ID" value="XBL14506.1"/>
    <property type="molecule type" value="Genomic_DNA"/>
</dbReference>
<protein>
    <submittedName>
        <fullName evidence="1">Uncharacterized protein</fullName>
    </submittedName>
</protein>
<dbReference type="PROSITE" id="PS51257">
    <property type="entry name" value="PROKAR_LIPOPROTEIN"/>
    <property type="match status" value="1"/>
</dbReference>
<dbReference type="AlphaFoldDB" id="A0AAU7EG45"/>